<dbReference type="STRING" id="272562.CA_C1946"/>
<protein>
    <submittedName>
        <fullName evidence="2">Phage related transcriptional regulator (Xre family)</fullName>
    </submittedName>
</protein>
<dbReference type="CDD" id="cd00093">
    <property type="entry name" value="HTH_XRE"/>
    <property type="match status" value="1"/>
</dbReference>
<dbReference type="RefSeq" id="WP_010965249.1">
    <property type="nucleotide sequence ID" value="NC_003030.1"/>
</dbReference>
<dbReference type="HOGENOM" id="CLU_2381041_0_0_9"/>
<sequence>MDNRQRIITFKILRLASGLSAERVAAALSLKEASYRKYEYSDRLPSVETLQALTRIYKCSLEEITEAYNYHKSVRDMRKNGKIRNKLKRKVTQN</sequence>
<dbReference type="GO" id="GO:0003677">
    <property type="term" value="F:DNA binding"/>
    <property type="evidence" value="ECO:0007669"/>
    <property type="project" value="InterPro"/>
</dbReference>
<dbReference type="AlphaFoldDB" id="Q97HR2"/>
<proteinExistence type="predicted"/>
<evidence type="ECO:0000313" key="3">
    <source>
        <dbReference type="Proteomes" id="UP000000814"/>
    </source>
</evidence>
<dbReference type="InterPro" id="IPR010982">
    <property type="entry name" value="Lambda_DNA-bd_dom_sf"/>
</dbReference>
<keyword evidence="3" id="KW-1185">Reference proteome</keyword>
<dbReference type="Pfam" id="PF01381">
    <property type="entry name" value="HTH_3"/>
    <property type="match status" value="1"/>
</dbReference>
<evidence type="ECO:0000313" key="2">
    <source>
        <dbReference type="EMBL" id="AAK79908.1"/>
    </source>
</evidence>
<organism evidence="2 3">
    <name type="scientific">Clostridium acetobutylicum (strain ATCC 824 / DSM 792 / JCM 1419 / IAM 19013 / LMG 5710 / NBRC 13948 / NRRL B-527 / VKM B-1787 / 2291 / W)</name>
    <dbReference type="NCBI Taxonomy" id="272562"/>
    <lineage>
        <taxon>Bacteria</taxon>
        <taxon>Bacillati</taxon>
        <taxon>Bacillota</taxon>
        <taxon>Clostridia</taxon>
        <taxon>Eubacteriales</taxon>
        <taxon>Clostridiaceae</taxon>
        <taxon>Clostridium</taxon>
    </lineage>
</organism>
<dbReference type="InterPro" id="IPR001387">
    <property type="entry name" value="Cro/C1-type_HTH"/>
</dbReference>
<dbReference type="PIR" id="A97140">
    <property type="entry name" value="A97140"/>
</dbReference>
<name>Q97HR2_CLOAB</name>
<accession>Q97HR2</accession>
<dbReference type="SMART" id="SM00530">
    <property type="entry name" value="HTH_XRE"/>
    <property type="match status" value="1"/>
</dbReference>
<dbReference type="KEGG" id="cac:CA_C1946"/>
<dbReference type="Gene3D" id="1.10.260.40">
    <property type="entry name" value="lambda repressor-like DNA-binding domains"/>
    <property type="match status" value="1"/>
</dbReference>
<gene>
    <name evidence="2" type="ordered locus">CA_C1946</name>
</gene>
<dbReference type="GeneID" id="44998435"/>
<dbReference type="PROSITE" id="PS50943">
    <property type="entry name" value="HTH_CROC1"/>
    <property type="match status" value="1"/>
</dbReference>
<evidence type="ECO:0000259" key="1">
    <source>
        <dbReference type="PROSITE" id="PS50943"/>
    </source>
</evidence>
<feature type="domain" description="HTH cro/C1-type" evidence="1">
    <location>
        <begin position="10"/>
        <end position="64"/>
    </location>
</feature>
<dbReference type="Proteomes" id="UP000000814">
    <property type="component" value="Chromosome"/>
</dbReference>
<reference evidence="2 3" key="1">
    <citation type="journal article" date="2001" name="J. Bacteriol.">
        <title>Genome sequence and comparative analysis of the solvent-producing bacterium Clostridium acetobutylicum.</title>
        <authorList>
            <person name="Nolling J."/>
            <person name="Breton G."/>
            <person name="Omelchenko M.V."/>
            <person name="Makarova K.S."/>
            <person name="Zeng Q."/>
            <person name="Gibson R."/>
            <person name="Lee H.M."/>
            <person name="Dubois J."/>
            <person name="Qiu D."/>
            <person name="Hitti J."/>
            <person name="Wolf Y.I."/>
            <person name="Tatusov R.L."/>
            <person name="Sabathe F."/>
            <person name="Doucette-Stamm L."/>
            <person name="Soucaille P."/>
            <person name="Daly M.J."/>
            <person name="Bennett G.N."/>
            <person name="Koonin E.V."/>
            <person name="Smith D.R."/>
        </authorList>
    </citation>
    <scope>NUCLEOTIDE SEQUENCE [LARGE SCALE GENOMIC DNA]</scope>
    <source>
        <strain evidence="3">ATCC 824 / DSM 792 / JCM 1419 / LMG 5710 / VKM B-1787</strain>
    </source>
</reference>
<dbReference type="OrthoDB" id="2087471at2"/>
<dbReference type="SUPFAM" id="SSF47413">
    <property type="entry name" value="lambda repressor-like DNA-binding domains"/>
    <property type="match status" value="1"/>
</dbReference>
<dbReference type="PATRIC" id="fig|272562.8.peg.2153"/>
<dbReference type="EMBL" id="AE001437">
    <property type="protein sequence ID" value="AAK79908.1"/>
    <property type="molecule type" value="Genomic_DNA"/>
</dbReference>